<keyword evidence="3" id="KW-1185">Reference proteome</keyword>
<evidence type="ECO:0000313" key="2">
    <source>
        <dbReference type="EMBL" id="MZQ83068.1"/>
    </source>
</evidence>
<reference evidence="2 3" key="1">
    <citation type="submission" date="2019-12" db="EMBL/GenBank/DDBJ databases">
        <title>Paenibacillus sp. nov. sp. isolated from soil.</title>
        <authorList>
            <person name="Kim J."/>
            <person name="Jeong S.E."/>
            <person name="Jung H.S."/>
            <person name="Jeon C.O."/>
        </authorList>
    </citation>
    <scope>NUCLEOTIDE SEQUENCE [LARGE SCALE GENOMIC DNA]</scope>
    <source>
        <strain evidence="2 3">5J-6</strain>
    </source>
</reference>
<sequence>MINKVEWWEKAKEASKQTGWLPTVILAQWQHETGNFASANLMNNNNIAGQTWQPYMSEALRGSARPKVEGGYYIKYADPVIGYVDFIQTNGRYKDVKLQTTEAGQIGAIAAAGWAADKRYAELLMNCLAGNRNQGFTLERWEDETLKLDENVVHTIINTWIKPAWGQANESNDTKEMDYMNWLANQLRQAAGLPLE</sequence>
<dbReference type="InterPro" id="IPR002901">
    <property type="entry name" value="MGlyc_endo_b_GlcNAc-like_dom"/>
</dbReference>
<dbReference type="EMBL" id="WTUZ01000016">
    <property type="protein sequence ID" value="MZQ83068.1"/>
    <property type="molecule type" value="Genomic_DNA"/>
</dbReference>
<gene>
    <name evidence="2" type="ORF">GQF01_13220</name>
</gene>
<dbReference type="RefSeq" id="WP_161407249.1">
    <property type="nucleotide sequence ID" value="NZ_WTUZ01000016.1"/>
</dbReference>
<protein>
    <recommendedName>
        <fullName evidence="1">Mannosyl-glycoprotein endo-beta-N-acetylglucosamidase-like domain-containing protein</fullName>
    </recommendedName>
</protein>
<name>A0A6L8UXX0_9BACL</name>
<dbReference type="GO" id="GO:0004040">
    <property type="term" value="F:amidase activity"/>
    <property type="evidence" value="ECO:0007669"/>
    <property type="project" value="InterPro"/>
</dbReference>
<feature type="domain" description="Mannosyl-glycoprotein endo-beta-N-acetylglucosamidase-like" evidence="1">
    <location>
        <begin position="9"/>
        <end position="129"/>
    </location>
</feature>
<comment type="caution">
    <text evidence="2">The sequence shown here is derived from an EMBL/GenBank/DDBJ whole genome shotgun (WGS) entry which is preliminary data.</text>
</comment>
<proteinExistence type="predicted"/>
<evidence type="ECO:0000259" key="1">
    <source>
        <dbReference type="Pfam" id="PF01832"/>
    </source>
</evidence>
<accession>A0A6L8UXX0</accession>
<organism evidence="2 3">
    <name type="scientific">Paenibacillus silvestris</name>
    <dbReference type="NCBI Taxonomy" id="2606219"/>
    <lineage>
        <taxon>Bacteria</taxon>
        <taxon>Bacillati</taxon>
        <taxon>Bacillota</taxon>
        <taxon>Bacilli</taxon>
        <taxon>Bacillales</taxon>
        <taxon>Paenibacillaceae</taxon>
        <taxon>Paenibacillus</taxon>
    </lineage>
</organism>
<dbReference type="Pfam" id="PF01832">
    <property type="entry name" value="Glucosaminidase"/>
    <property type="match status" value="1"/>
</dbReference>
<dbReference type="Proteomes" id="UP000481087">
    <property type="component" value="Unassembled WGS sequence"/>
</dbReference>
<evidence type="ECO:0000313" key="3">
    <source>
        <dbReference type="Proteomes" id="UP000481087"/>
    </source>
</evidence>
<dbReference type="AlphaFoldDB" id="A0A6L8UXX0"/>
<dbReference type="Gene3D" id="1.10.530.10">
    <property type="match status" value="1"/>
</dbReference>